<dbReference type="Proteomes" id="UP000068026">
    <property type="component" value="Chromosome"/>
</dbReference>
<dbReference type="Proteomes" id="UP000184204">
    <property type="component" value="Unassembled WGS sequence"/>
</dbReference>
<dbReference type="EMBL" id="CP014223">
    <property type="protein sequence ID" value="AMJ40841.1"/>
    <property type="molecule type" value="Genomic_DNA"/>
</dbReference>
<protein>
    <submittedName>
        <fullName evidence="2">Uncharacterized protein</fullName>
    </submittedName>
</protein>
<evidence type="ECO:0000313" key="3">
    <source>
        <dbReference type="Proteomes" id="UP000068026"/>
    </source>
</evidence>
<sequence length="40" mass="4692">MVAEELDFNAVRGVVDILRKTKKICQRNREGHDHFLRISP</sequence>
<gene>
    <name evidence="1" type="ORF">CPRO_12480</name>
    <name evidence="2" type="ORF">SAMN02745151_01659</name>
</gene>
<evidence type="ECO:0000313" key="4">
    <source>
        <dbReference type="Proteomes" id="UP000184204"/>
    </source>
</evidence>
<organism evidence="2 4">
    <name type="scientific">Anaerotignum propionicum DSM 1682</name>
    <dbReference type="NCBI Taxonomy" id="991789"/>
    <lineage>
        <taxon>Bacteria</taxon>
        <taxon>Bacillati</taxon>
        <taxon>Bacillota</taxon>
        <taxon>Clostridia</taxon>
        <taxon>Lachnospirales</taxon>
        <taxon>Anaerotignaceae</taxon>
        <taxon>Anaerotignum</taxon>
    </lineage>
</organism>
<name>A0A0X1U7D2_ANAPI</name>
<proteinExistence type="predicted"/>
<dbReference type="AlphaFoldDB" id="A0A0X1U7D2"/>
<reference evidence="1 3" key="1">
    <citation type="journal article" date="2016" name="Genome Announc.">
        <title>Complete Genome Sequence of the Amino Acid-Fermenting Clostridium propionicum X2 (DSM 1682).</title>
        <authorList>
            <person name="Poehlein A."/>
            <person name="Schlien K."/>
            <person name="Chowdhury N.P."/>
            <person name="Gottschalk G."/>
            <person name="Buckel W."/>
            <person name="Daniel R."/>
        </authorList>
    </citation>
    <scope>NUCLEOTIDE SEQUENCE [LARGE SCALE GENOMIC DNA]</scope>
    <source>
        <strain evidence="1 3">X2</strain>
    </source>
</reference>
<keyword evidence="3" id="KW-1185">Reference proteome</keyword>
<dbReference type="KEGG" id="cpro:CPRO_12480"/>
<evidence type="ECO:0000313" key="1">
    <source>
        <dbReference type="EMBL" id="AMJ40841.1"/>
    </source>
</evidence>
<accession>A0A0X1U7D2</accession>
<reference evidence="4" key="3">
    <citation type="submission" date="2016-11" db="EMBL/GenBank/DDBJ databases">
        <authorList>
            <person name="Jaros S."/>
            <person name="Januszkiewicz K."/>
            <person name="Wedrychowicz H."/>
        </authorList>
    </citation>
    <scope>NUCLEOTIDE SEQUENCE [LARGE SCALE GENOMIC DNA]</scope>
    <source>
        <strain evidence="4">DSM 1682</strain>
    </source>
</reference>
<reference evidence="2" key="4">
    <citation type="submission" date="2016-11" db="EMBL/GenBank/DDBJ databases">
        <authorList>
            <person name="Varghese N."/>
            <person name="Submissions S."/>
        </authorList>
    </citation>
    <scope>NUCLEOTIDE SEQUENCE</scope>
    <source>
        <strain evidence="2">DSM 1682</strain>
    </source>
</reference>
<reference evidence="3" key="2">
    <citation type="submission" date="2016-01" db="EMBL/GenBank/DDBJ databases">
        <authorList>
            <person name="Poehlein A."/>
            <person name="Schlien K."/>
            <person name="Gottschalk G."/>
            <person name="Buckel W."/>
            <person name="Daniel R."/>
        </authorList>
    </citation>
    <scope>NUCLEOTIDE SEQUENCE [LARGE SCALE GENOMIC DNA]</scope>
    <source>
        <strain evidence="3">X2</strain>
    </source>
</reference>
<evidence type="ECO:0000313" key="2">
    <source>
        <dbReference type="EMBL" id="SHE74699.1"/>
    </source>
</evidence>
<dbReference type="EMBL" id="FQUA01000006">
    <property type="protein sequence ID" value="SHE74699.1"/>
    <property type="molecule type" value="Genomic_DNA"/>
</dbReference>